<feature type="compositionally biased region" description="Basic residues" evidence="1">
    <location>
        <begin position="184"/>
        <end position="196"/>
    </location>
</feature>
<dbReference type="InterPro" id="IPR016047">
    <property type="entry name" value="M23ase_b-sheet_dom"/>
</dbReference>
<dbReference type="Gene3D" id="2.70.70.10">
    <property type="entry name" value="Glucose Permease (Domain IIA)"/>
    <property type="match status" value="1"/>
</dbReference>
<comment type="caution">
    <text evidence="3">The sequence shown here is derived from an EMBL/GenBank/DDBJ whole genome shotgun (WGS) entry which is preliminary data.</text>
</comment>
<dbReference type="GO" id="GO:0004222">
    <property type="term" value="F:metalloendopeptidase activity"/>
    <property type="evidence" value="ECO:0007669"/>
    <property type="project" value="TreeGrafter"/>
</dbReference>
<dbReference type="RefSeq" id="WP_152263084.1">
    <property type="nucleotide sequence ID" value="NZ_VOKX01000014.1"/>
</dbReference>
<proteinExistence type="predicted"/>
<dbReference type="AlphaFoldDB" id="A0A5N5WB77"/>
<feature type="compositionally biased region" description="Basic and acidic residues" evidence="1">
    <location>
        <begin position="135"/>
        <end position="146"/>
    </location>
</feature>
<dbReference type="CDD" id="cd12797">
    <property type="entry name" value="M23_peptidase"/>
    <property type="match status" value="1"/>
</dbReference>
<name>A0A5N5WB77_STRMB</name>
<dbReference type="InterPro" id="IPR011055">
    <property type="entry name" value="Dup_hybrid_motif"/>
</dbReference>
<dbReference type="SUPFAM" id="SSF51261">
    <property type="entry name" value="Duplicated hybrid motif"/>
    <property type="match status" value="1"/>
</dbReference>
<feature type="compositionally biased region" description="Basic and acidic residues" evidence="1">
    <location>
        <begin position="394"/>
        <end position="416"/>
    </location>
</feature>
<dbReference type="Proteomes" id="UP000327000">
    <property type="component" value="Unassembled WGS sequence"/>
</dbReference>
<feature type="compositionally biased region" description="Gly residues" evidence="1">
    <location>
        <begin position="9"/>
        <end position="30"/>
    </location>
</feature>
<dbReference type="OrthoDB" id="5244067at2"/>
<sequence length="550" mass="59114">MRRLQRSHTGGGRRPPSAGGGQPFPAGGGRSSPAGDERRSPVGGGQSSPAGDERPSPVGGGRDPSPADGDRERPRTGADRQPSAARRADRQSFGVRDGDRQSFGLRDGDQERSRPGGDRQPFAIRRADLQPFGLRDGDRERSRTGGDRQPLATHGADRQPSATRRAGRPPFRPGGGPGGVGGRLHPRRAPRRTPRRLRRASCLVLCALAVTVSPVLGSRPPDSYAAPGRLARATSDVYRLTREEARVRERYARAEPAARERRREADRLAERLNGLRFVSGVLREDAGAAARAQYRTGGFTARESSRLLDDPLELLSVQEDDTGRREWLARRLGETDDRSRALAAEARATALSWQALDRDAVRMRTALDAMADRLTEARGRLDALAAAEVAEGRCRTADRDALEPDEGERPGGDPSRRGWTRPVLGYRLSAGYGGSGANWSGTHTGQDFAVPTGTPVRSVGPGTVVSAGCGGAFGISMVIRHPGGWYSQYAHLAAPFVAPGRRVRPGEWIGLSGTTGNSTGPHLHFEVRTTPEFGSAVDPVEWLRRRGVGV</sequence>
<dbReference type="PANTHER" id="PTHR21666:SF270">
    <property type="entry name" value="MUREIN HYDROLASE ACTIVATOR ENVC"/>
    <property type="match status" value="1"/>
</dbReference>
<evidence type="ECO:0000313" key="3">
    <source>
        <dbReference type="EMBL" id="KAB7848493.1"/>
    </source>
</evidence>
<keyword evidence="4" id="KW-1185">Reference proteome</keyword>
<evidence type="ECO:0000256" key="1">
    <source>
        <dbReference type="SAM" id="MobiDB-lite"/>
    </source>
</evidence>
<dbReference type="Pfam" id="PF01551">
    <property type="entry name" value="Peptidase_M23"/>
    <property type="match status" value="1"/>
</dbReference>
<evidence type="ECO:0000313" key="4">
    <source>
        <dbReference type="Proteomes" id="UP000327000"/>
    </source>
</evidence>
<protein>
    <submittedName>
        <fullName evidence="3">Peptidoglycan DD-metalloendopeptidase family protein</fullName>
    </submittedName>
</protein>
<dbReference type="PANTHER" id="PTHR21666">
    <property type="entry name" value="PEPTIDASE-RELATED"/>
    <property type="match status" value="1"/>
</dbReference>
<dbReference type="EMBL" id="VOKX01000014">
    <property type="protein sequence ID" value="KAB7848493.1"/>
    <property type="molecule type" value="Genomic_DNA"/>
</dbReference>
<accession>A0A5N5WB77</accession>
<feature type="domain" description="M23ase beta-sheet core" evidence="2">
    <location>
        <begin position="442"/>
        <end position="539"/>
    </location>
</feature>
<feature type="compositionally biased region" description="Basic and acidic residues" evidence="1">
    <location>
        <begin position="68"/>
        <end position="78"/>
    </location>
</feature>
<feature type="region of interest" description="Disordered" evidence="1">
    <location>
        <begin position="394"/>
        <end position="420"/>
    </location>
</feature>
<gene>
    <name evidence="3" type="ORF">FRZ00_09370</name>
</gene>
<feature type="compositionally biased region" description="Gly residues" evidence="1">
    <location>
        <begin position="173"/>
        <end position="182"/>
    </location>
</feature>
<dbReference type="InterPro" id="IPR050570">
    <property type="entry name" value="Cell_wall_metabolism_enzyme"/>
</dbReference>
<feature type="region of interest" description="Disordered" evidence="1">
    <location>
        <begin position="1"/>
        <end position="196"/>
    </location>
</feature>
<reference evidence="3 4" key="1">
    <citation type="journal article" date="2019" name="Microb. Cell Fact.">
        <title>Exploring novel herbicidin analogues by transcriptional regulator overexpression and MS/MS molecular networking.</title>
        <authorList>
            <person name="Shi Y."/>
            <person name="Gu R."/>
            <person name="Li Y."/>
            <person name="Wang X."/>
            <person name="Ren W."/>
            <person name="Li X."/>
            <person name="Wang L."/>
            <person name="Xie Y."/>
            <person name="Hong B."/>
        </authorList>
    </citation>
    <scope>NUCLEOTIDE SEQUENCE [LARGE SCALE GENOMIC DNA]</scope>
    <source>
        <strain evidence="3 4">US-43</strain>
    </source>
</reference>
<dbReference type="FunFam" id="2.70.70.10:FF:000013">
    <property type="entry name" value="Peptidase family M23"/>
    <property type="match status" value="1"/>
</dbReference>
<evidence type="ECO:0000259" key="2">
    <source>
        <dbReference type="Pfam" id="PF01551"/>
    </source>
</evidence>
<feature type="compositionally biased region" description="Basic and acidic residues" evidence="1">
    <location>
        <begin position="86"/>
        <end position="117"/>
    </location>
</feature>
<organism evidence="3 4">
    <name type="scientific">Streptomyces mobaraensis</name>
    <name type="common">Streptoverticillium mobaraense</name>
    <dbReference type="NCBI Taxonomy" id="35621"/>
    <lineage>
        <taxon>Bacteria</taxon>
        <taxon>Bacillati</taxon>
        <taxon>Actinomycetota</taxon>
        <taxon>Actinomycetes</taxon>
        <taxon>Kitasatosporales</taxon>
        <taxon>Streptomycetaceae</taxon>
        <taxon>Streptomyces</taxon>
    </lineage>
</organism>